<evidence type="ECO:0000256" key="2">
    <source>
        <dbReference type="ARBA" id="ARBA00022801"/>
    </source>
</evidence>
<reference evidence="7 8" key="1">
    <citation type="submission" date="2022-09" db="EMBL/GenBank/DDBJ databases">
        <authorList>
            <person name="Han X.L."/>
            <person name="Wang Q."/>
            <person name="Lu T."/>
        </authorList>
    </citation>
    <scope>NUCLEOTIDE SEQUENCE [LARGE SCALE GENOMIC DNA]</scope>
    <source>
        <strain evidence="7 8">WQ 127069</strain>
    </source>
</reference>
<evidence type="ECO:0000259" key="5">
    <source>
        <dbReference type="Pfam" id="PF02836"/>
    </source>
</evidence>
<feature type="domain" description="3-keto-alpha-glucoside-1,2-lyase/3-keto-2-hydroxy-glucal hydratase" evidence="6">
    <location>
        <begin position="1087"/>
        <end position="1252"/>
    </location>
</feature>
<dbReference type="Pfam" id="PF06439">
    <property type="entry name" value="3keto-disac_hyd"/>
    <property type="match status" value="2"/>
</dbReference>
<dbReference type="InterPro" id="IPR008979">
    <property type="entry name" value="Galactose-bd-like_sf"/>
</dbReference>
<feature type="domain" description="3-keto-alpha-glucoside-1,2-lyase/3-keto-2-hydroxy-glucal hydratase" evidence="6">
    <location>
        <begin position="912"/>
        <end position="1076"/>
    </location>
</feature>
<dbReference type="SUPFAM" id="SSF49899">
    <property type="entry name" value="Concanavalin A-like lectins/glucanases"/>
    <property type="match status" value="2"/>
</dbReference>
<dbReference type="InterPro" id="IPR036156">
    <property type="entry name" value="Beta-gal/glucu_dom_sf"/>
</dbReference>
<dbReference type="InterPro" id="IPR006102">
    <property type="entry name" value="Ig-like_GH2"/>
</dbReference>
<comment type="similarity">
    <text evidence="1">Belongs to the glycosyl hydrolase 2 family.</text>
</comment>
<dbReference type="InterPro" id="IPR013783">
    <property type="entry name" value="Ig-like_fold"/>
</dbReference>
<evidence type="ECO:0000256" key="1">
    <source>
        <dbReference type="ARBA" id="ARBA00007401"/>
    </source>
</evidence>
<feature type="domain" description="Glycoside hydrolase family 2 catalytic" evidence="5">
    <location>
        <begin position="408"/>
        <end position="522"/>
    </location>
</feature>
<dbReference type="Pfam" id="PF02836">
    <property type="entry name" value="Glyco_hydro_2_C"/>
    <property type="match status" value="1"/>
</dbReference>
<dbReference type="Gene3D" id="2.60.120.260">
    <property type="entry name" value="Galactose-binding domain-like"/>
    <property type="match status" value="1"/>
</dbReference>
<name>A0ABT2US59_9BACL</name>
<dbReference type="Pfam" id="PF00703">
    <property type="entry name" value="Glyco_hydro_2"/>
    <property type="match status" value="1"/>
</dbReference>
<dbReference type="EMBL" id="JAOQIO010000121">
    <property type="protein sequence ID" value="MCU6797494.1"/>
    <property type="molecule type" value="Genomic_DNA"/>
</dbReference>
<gene>
    <name evidence="7" type="ORF">OB236_35755</name>
</gene>
<accession>A0ABT2US59</accession>
<evidence type="ECO:0000313" key="7">
    <source>
        <dbReference type="EMBL" id="MCU6797494.1"/>
    </source>
</evidence>
<dbReference type="InterPro" id="IPR017853">
    <property type="entry name" value="GH"/>
</dbReference>
<dbReference type="SUPFAM" id="SSF49303">
    <property type="entry name" value="beta-Galactosidase/glucuronidase domain"/>
    <property type="match status" value="1"/>
</dbReference>
<evidence type="ECO:0000256" key="3">
    <source>
        <dbReference type="ARBA" id="ARBA00023295"/>
    </source>
</evidence>
<dbReference type="InterPro" id="IPR013320">
    <property type="entry name" value="ConA-like_dom_sf"/>
</dbReference>
<dbReference type="InterPro" id="IPR010496">
    <property type="entry name" value="AL/BT2_dom"/>
</dbReference>
<evidence type="ECO:0000313" key="8">
    <source>
        <dbReference type="Proteomes" id="UP001652445"/>
    </source>
</evidence>
<dbReference type="Gene3D" id="2.60.40.10">
    <property type="entry name" value="Immunoglobulins"/>
    <property type="match status" value="1"/>
</dbReference>
<sequence length="1253" mass="136535">MKGGDAAPESEIRWTLLLHMQGPLKLHINEMEVIVMLSFNFKKQGLAALLLLSLLLSLLPVPTAVLAVDYSREQVSLNGVWDFYPNNGTTASNITVPSYWDETDFGYPAAWQTLNFGVYKRSFTVPSSMSGKEIFLNLDRISVIGKVLVNGIQVGGETTGGYVMMSLPYKLDITALVTAGSSNTLEIRTWGKYALPADAVDSGGRSLFVYGVDDQSWGQGRGISGDVFLTAAPKMFISDTFVTPDLKKNTDPSDDTITLKVTVTNSTSSSQTVTLKNNATLVGGSLEKSFADQTVTIGANSSQMVSLTDVAWTNAKYWWTDDPKLYNLNSSLVQGAMTIDSYVTRFGFRQFNVNTNYFQLNGVKTNLRGDALQFGWHAFHTHGPTTSASQTNKDANIKQVKLLMDEWKNTNMNAFRTHVGGAIKELYDYADEIGLLVIDEAPIWQPHNSITTPANTYLTEWVQRWINSYKNHPSVIMWSGSNECWDTNCASVYMPTINNAISSVDSSRPIMHDGNNAADEDNVHYTGGYPGAWLNNGTMYGLYTNGTTKPKGEGESYTPSQGWPLMNADGTLSNTTGGNNYADANIVSQAVRHRAVGRMTRAMRYAGLADIRSYANWRYSYEVLEDTLYPIWDDPTAPGLKPTIIDRPMFNVFDTNRPAFIKSDSYDYWKNTFAPVAAFDKNGDKDNRIGVNLPLVSAGSTQSRTIVVYNDEQQNGTNVNVAWEAGYLNPADNSYTSFQTGSFVSSVPYGGKTEQAISFAVPTGLTGSRWLQLKLTTSKGSVTKFQETNTIAAINSIPAPKLYTAPVINAGTVSEGNQDQLRKIKLINKGGGLSTNWTVSGQGGWLNLVTASGNLRGEQEIFYTIDTTGLNSNTNYSKTLTFTEAGGTSASVIVSFKTGSLLSTLPTLSDNFESGTASGWTPTAGNWSIVTDGTKVYQQSDSTAVDTHALNGSTVWSNYEVSAKVKADAFDSGGYAGVGLDARYQDSNNSYSFQYYKQTGQIKIQKKVAGTITSLAAKSYTFNTGTWYTMKAVVNGSNLEFWINGVLELTVVDSSLATGQIGLNAHRANAKFDDVSMQSLVLLSDSFESGTATGWTPTTGTWAVVTDGTKVYQQSDSTAADTHSLNGSIAWTNYAISTKVKADVFDSGTFAGIGLDARYQDSNNLYNFQYYKQSGEIKIQKKVGGTWTTLVSKSYTFNTGTWYTMKAVVNGSTLELWVNGTKELTTTDSSFSSGKVGLNAHRANAKFDDVTVQ</sequence>
<evidence type="ECO:0000259" key="4">
    <source>
        <dbReference type="Pfam" id="PF00703"/>
    </source>
</evidence>
<dbReference type="RefSeq" id="WP_262688274.1">
    <property type="nucleotide sequence ID" value="NZ_JAOQIO010000121.1"/>
</dbReference>
<proteinExistence type="inferred from homology"/>
<dbReference type="SUPFAM" id="SSF49785">
    <property type="entry name" value="Galactose-binding domain-like"/>
    <property type="match status" value="1"/>
</dbReference>
<dbReference type="InterPro" id="IPR051913">
    <property type="entry name" value="GH2_Domain-Containing"/>
</dbReference>
<evidence type="ECO:0000259" key="6">
    <source>
        <dbReference type="Pfam" id="PF06439"/>
    </source>
</evidence>
<dbReference type="Proteomes" id="UP001652445">
    <property type="component" value="Unassembled WGS sequence"/>
</dbReference>
<organism evidence="7 8">
    <name type="scientific">Paenibacillus baimaensis</name>
    <dbReference type="NCBI Taxonomy" id="2982185"/>
    <lineage>
        <taxon>Bacteria</taxon>
        <taxon>Bacillati</taxon>
        <taxon>Bacillota</taxon>
        <taxon>Bacilli</taxon>
        <taxon>Bacillales</taxon>
        <taxon>Paenibacillaceae</taxon>
        <taxon>Paenibacillus</taxon>
    </lineage>
</organism>
<dbReference type="PANTHER" id="PTHR42732">
    <property type="entry name" value="BETA-GALACTOSIDASE"/>
    <property type="match status" value="1"/>
</dbReference>
<feature type="domain" description="Glycoside hydrolase family 2 immunoglobulin-like beta-sandwich" evidence="4">
    <location>
        <begin position="236"/>
        <end position="349"/>
    </location>
</feature>
<dbReference type="PANTHER" id="PTHR42732:SF1">
    <property type="entry name" value="BETA-MANNOSIDASE"/>
    <property type="match status" value="1"/>
</dbReference>
<comment type="caution">
    <text evidence="7">The sequence shown here is derived from an EMBL/GenBank/DDBJ whole genome shotgun (WGS) entry which is preliminary data.</text>
</comment>
<keyword evidence="3" id="KW-0326">Glycosidase</keyword>
<dbReference type="Gene3D" id="2.60.120.560">
    <property type="entry name" value="Exo-inulinase, domain 1"/>
    <property type="match status" value="2"/>
</dbReference>
<dbReference type="InterPro" id="IPR006103">
    <property type="entry name" value="Glyco_hydro_2_cat"/>
</dbReference>
<dbReference type="Gene3D" id="3.20.20.80">
    <property type="entry name" value="Glycosidases"/>
    <property type="match status" value="1"/>
</dbReference>
<dbReference type="SUPFAM" id="SSF51445">
    <property type="entry name" value="(Trans)glycosidases"/>
    <property type="match status" value="1"/>
</dbReference>
<keyword evidence="8" id="KW-1185">Reference proteome</keyword>
<keyword evidence="2" id="KW-0378">Hydrolase</keyword>
<protein>
    <submittedName>
        <fullName evidence="7">DUF1080 domain-containing protein</fullName>
    </submittedName>
</protein>